<dbReference type="PANTHER" id="PTHR35752">
    <property type="entry name" value="G-PROTEIN COUPLED RECEPTOR"/>
    <property type="match status" value="1"/>
</dbReference>
<dbReference type="OrthoDB" id="1848995at2759"/>
<evidence type="ECO:0000313" key="2">
    <source>
        <dbReference type="EMBL" id="KAG8052396.1"/>
    </source>
</evidence>
<gene>
    <name evidence="2" type="ORF">GUJ93_ZPchr0001g30071</name>
</gene>
<reference evidence="2" key="2">
    <citation type="submission" date="2021-02" db="EMBL/GenBank/DDBJ databases">
        <authorList>
            <person name="Kimball J.A."/>
            <person name="Haas M.W."/>
            <person name="Macchietto M."/>
            <person name="Kono T."/>
            <person name="Duquette J."/>
            <person name="Shao M."/>
        </authorList>
    </citation>
    <scope>NUCLEOTIDE SEQUENCE</scope>
    <source>
        <tissue evidence="2">Fresh leaf tissue</tissue>
    </source>
</reference>
<sequence>MRGWATFGVISCIFIVLSSLLCCGGFIYKTRVEHQYGTDALPGMTILSAILDAVGGPRGYMRADDHSGNHASQALWERMSDASQPVHTTNGRIYGSM</sequence>
<dbReference type="EMBL" id="JAAALK010000288">
    <property type="protein sequence ID" value="KAG8052396.1"/>
    <property type="molecule type" value="Genomic_DNA"/>
</dbReference>
<organism evidence="2 3">
    <name type="scientific">Zizania palustris</name>
    <name type="common">Northern wild rice</name>
    <dbReference type="NCBI Taxonomy" id="103762"/>
    <lineage>
        <taxon>Eukaryota</taxon>
        <taxon>Viridiplantae</taxon>
        <taxon>Streptophyta</taxon>
        <taxon>Embryophyta</taxon>
        <taxon>Tracheophyta</taxon>
        <taxon>Spermatophyta</taxon>
        <taxon>Magnoliopsida</taxon>
        <taxon>Liliopsida</taxon>
        <taxon>Poales</taxon>
        <taxon>Poaceae</taxon>
        <taxon>BOP clade</taxon>
        <taxon>Oryzoideae</taxon>
        <taxon>Oryzeae</taxon>
        <taxon>Zizaniinae</taxon>
        <taxon>Zizania</taxon>
    </lineage>
</organism>
<dbReference type="PANTHER" id="PTHR35752:SF1">
    <property type="entry name" value="G-PROTEIN COUPLED RECEPTOR"/>
    <property type="match status" value="1"/>
</dbReference>
<keyword evidence="1" id="KW-0472">Membrane</keyword>
<reference evidence="2" key="1">
    <citation type="journal article" date="2021" name="bioRxiv">
        <title>Whole Genome Assembly and Annotation of Northern Wild Rice, Zizania palustris L., Supports a Whole Genome Duplication in the Zizania Genus.</title>
        <authorList>
            <person name="Haas M."/>
            <person name="Kono T."/>
            <person name="Macchietto M."/>
            <person name="Millas R."/>
            <person name="McGilp L."/>
            <person name="Shao M."/>
            <person name="Duquette J."/>
            <person name="Hirsch C.N."/>
            <person name="Kimball J."/>
        </authorList>
    </citation>
    <scope>NUCLEOTIDE SEQUENCE</scope>
    <source>
        <tissue evidence="2">Fresh leaf tissue</tissue>
    </source>
</reference>
<keyword evidence="1" id="KW-0812">Transmembrane</keyword>
<name>A0A8J5VA89_ZIZPA</name>
<accession>A0A8J5VA89</accession>
<evidence type="ECO:0000256" key="1">
    <source>
        <dbReference type="SAM" id="Phobius"/>
    </source>
</evidence>
<dbReference type="AlphaFoldDB" id="A0A8J5VA89"/>
<protein>
    <submittedName>
        <fullName evidence="2">Uncharacterized protein</fullName>
    </submittedName>
</protein>
<keyword evidence="1" id="KW-1133">Transmembrane helix</keyword>
<comment type="caution">
    <text evidence="2">The sequence shown here is derived from an EMBL/GenBank/DDBJ whole genome shotgun (WGS) entry which is preliminary data.</text>
</comment>
<proteinExistence type="predicted"/>
<feature type="transmembrane region" description="Helical" evidence="1">
    <location>
        <begin position="6"/>
        <end position="28"/>
    </location>
</feature>
<dbReference type="Proteomes" id="UP000729402">
    <property type="component" value="Unassembled WGS sequence"/>
</dbReference>
<evidence type="ECO:0000313" key="3">
    <source>
        <dbReference type="Proteomes" id="UP000729402"/>
    </source>
</evidence>
<keyword evidence="3" id="KW-1185">Reference proteome</keyword>